<feature type="domain" description="DUF6589" evidence="1">
    <location>
        <begin position="1"/>
        <end position="84"/>
    </location>
</feature>
<dbReference type="Pfam" id="PF20231">
    <property type="entry name" value="DUF6589"/>
    <property type="match status" value="1"/>
</dbReference>
<gene>
    <name evidence="2" type="ORF">DFH07DRAFT_688511</name>
</gene>
<dbReference type="Proteomes" id="UP001215280">
    <property type="component" value="Unassembled WGS sequence"/>
</dbReference>
<feature type="non-terminal residue" evidence="2">
    <location>
        <position position="1"/>
    </location>
</feature>
<protein>
    <recommendedName>
        <fullName evidence="1">DUF6589 domain-containing protein</fullName>
    </recommendedName>
</protein>
<dbReference type="AlphaFoldDB" id="A0AAD7MUL2"/>
<evidence type="ECO:0000259" key="1">
    <source>
        <dbReference type="Pfam" id="PF20231"/>
    </source>
</evidence>
<dbReference type="InterPro" id="IPR046496">
    <property type="entry name" value="DUF6589"/>
</dbReference>
<reference evidence="2" key="1">
    <citation type="submission" date="2023-03" db="EMBL/GenBank/DDBJ databases">
        <title>Massive genome expansion in bonnet fungi (Mycena s.s.) driven by repeated elements and novel gene families across ecological guilds.</title>
        <authorList>
            <consortium name="Lawrence Berkeley National Laboratory"/>
            <person name="Harder C.B."/>
            <person name="Miyauchi S."/>
            <person name="Viragh M."/>
            <person name="Kuo A."/>
            <person name="Thoen E."/>
            <person name="Andreopoulos B."/>
            <person name="Lu D."/>
            <person name="Skrede I."/>
            <person name="Drula E."/>
            <person name="Henrissat B."/>
            <person name="Morin E."/>
            <person name="Kohler A."/>
            <person name="Barry K."/>
            <person name="LaButti K."/>
            <person name="Morin E."/>
            <person name="Salamov A."/>
            <person name="Lipzen A."/>
            <person name="Mereny Z."/>
            <person name="Hegedus B."/>
            <person name="Baldrian P."/>
            <person name="Stursova M."/>
            <person name="Weitz H."/>
            <person name="Taylor A."/>
            <person name="Grigoriev I.V."/>
            <person name="Nagy L.G."/>
            <person name="Martin F."/>
            <person name="Kauserud H."/>
        </authorList>
    </citation>
    <scope>NUCLEOTIDE SEQUENCE</scope>
    <source>
        <strain evidence="2">CBHHK188m</strain>
    </source>
</reference>
<evidence type="ECO:0000313" key="3">
    <source>
        <dbReference type="Proteomes" id="UP001215280"/>
    </source>
</evidence>
<organism evidence="2 3">
    <name type="scientific">Mycena maculata</name>
    <dbReference type="NCBI Taxonomy" id="230809"/>
    <lineage>
        <taxon>Eukaryota</taxon>
        <taxon>Fungi</taxon>
        <taxon>Dikarya</taxon>
        <taxon>Basidiomycota</taxon>
        <taxon>Agaricomycotina</taxon>
        <taxon>Agaricomycetes</taxon>
        <taxon>Agaricomycetidae</taxon>
        <taxon>Agaricales</taxon>
        <taxon>Marasmiineae</taxon>
        <taxon>Mycenaceae</taxon>
        <taxon>Mycena</taxon>
    </lineage>
</organism>
<proteinExistence type="predicted"/>
<feature type="non-terminal residue" evidence="2">
    <location>
        <position position="178"/>
    </location>
</feature>
<comment type="caution">
    <text evidence="2">The sequence shown here is derived from an EMBL/GenBank/DDBJ whole genome shotgun (WGS) entry which is preliminary data.</text>
</comment>
<keyword evidence="3" id="KW-1185">Reference proteome</keyword>
<accession>A0AAD7MUL2</accession>
<name>A0AAD7MUL2_9AGAR</name>
<dbReference type="EMBL" id="JARJLG010000166">
    <property type="protein sequence ID" value="KAJ7733724.1"/>
    <property type="molecule type" value="Genomic_DNA"/>
</dbReference>
<evidence type="ECO:0000313" key="2">
    <source>
        <dbReference type="EMBL" id="KAJ7733724.1"/>
    </source>
</evidence>
<sequence>LFLQDMGWWVIAAHAVPDGAIGQLWEIMKIWTFCFSGSSNRNYASYLLETYCLHRYESSKDFSNAMLNNWLVNLSGKKFTECDFDDHFYRHTLAPNVFHFLRFKEHIEEPFDLNHRRKTHGAPHLRNEFQQLLRMHKEDELHLFRPGHTMGHAAVNYFGRGYERLEDGRMDHFIEQST</sequence>